<dbReference type="RefSeq" id="XP_068367836.1">
    <property type="nucleotide sequence ID" value="XM_068498076.1"/>
</dbReference>
<dbReference type="Gene3D" id="2.60.120.260">
    <property type="entry name" value="Galactose-binding domain-like"/>
    <property type="match status" value="1"/>
</dbReference>
<sequence>MNSFTLKPSIDGLERTEYVEIERDFCFIIGGKKHYTTKFHACFISQKVTNLLLLDQTMTNFTINIKDDGNLFSKIEQLMIGKPVSIDESSKYSFMSLLHCLGNDELLNQLYGSDFVQNTEIINKQNVLDKIIIKDTVLHIPITKEIEYVAYHLDEFSIEFFQQIGPEIFEQMLNCEKLRVYDEDCLFKMIKKLGKSFKHLLSYVEIENLSEFAINDFIEYIDYTQINIAQWRSITNRLRLPIDKCKIKNSQVLNNNEIEKHKFYINQSNRIYRCNSITVNYNQDDQSYEGIFHYISEKYCSRSAYEAGIVDVTSSSSRLNNCYDIIDYSFNSFFHTEDEPNSWIMFNFKERTFNLTAYMIKSDRSIGFHLKNWVIEGSNDEDGKEEWTLIDSRDTMDLNGMEQVACYTCEKSHKEGFHKIRLRQNGQNTSKGYQLLISSIEFFGSLRE</sequence>
<gene>
    <name evidence="1" type="ORF">TRFO_14884</name>
</gene>
<keyword evidence="2" id="KW-1185">Reference proteome</keyword>
<proteinExistence type="predicted"/>
<dbReference type="Proteomes" id="UP000179807">
    <property type="component" value="Unassembled WGS sequence"/>
</dbReference>
<dbReference type="VEuPathDB" id="TrichDB:TRFO_14884"/>
<dbReference type="InterPro" id="IPR008979">
    <property type="entry name" value="Galactose-bd-like_sf"/>
</dbReference>
<organism evidence="1 2">
    <name type="scientific">Tritrichomonas foetus</name>
    <dbReference type="NCBI Taxonomy" id="1144522"/>
    <lineage>
        <taxon>Eukaryota</taxon>
        <taxon>Metamonada</taxon>
        <taxon>Parabasalia</taxon>
        <taxon>Tritrichomonadida</taxon>
        <taxon>Tritrichomonadidae</taxon>
        <taxon>Tritrichomonas</taxon>
    </lineage>
</organism>
<dbReference type="GeneID" id="94832780"/>
<evidence type="ECO:0000313" key="1">
    <source>
        <dbReference type="EMBL" id="OHT14700.1"/>
    </source>
</evidence>
<protein>
    <recommendedName>
        <fullName evidence="3">BACK domain-containing protein</fullName>
    </recommendedName>
</protein>
<accession>A0A1J4KYB6</accession>
<reference evidence="1" key="1">
    <citation type="submission" date="2016-10" db="EMBL/GenBank/DDBJ databases">
        <authorList>
            <person name="Benchimol M."/>
            <person name="Almeida L.G."/>
            <person name="Vasconcelos A.T."/>
            <person name="Perreira-Neves A."/>
            <person name="Rosa I.A."/>
            <person name="Tasca T."/>
            <person name="Bogo M.R."/>
            <person name="de Souza W."/>
        </authorList>
    </citation>
    <scope>NUCLEOTIDE SEQUENCE [LARGE SCALE GENOMIC DNA]</scope>
    <source>
        <strain evidence="1">K</strain>
    </source>
</reference>
<evidence type="ECO:0000313" key="2">
    <source>
        <dbReference type="Proteomes" id="UP000179807"/>
    </source>
</evidence>
<dbReference type="SUPFAM" id="SSF49785">
    <property type="entry name" value="Galactose-binding domain-like"/>
    <property type="match status" value="1"/>
</dbReference>
<comment type="caution">
    <text evidence="1">The sequence shown here is derived from an EMBL/GenBank/DDBJ whole genome shotgun (WGS) entry which is preliminary data.</text>
</comment>
<dbReference type="AlphaFoldDB" id="A0A1J4KYB6"/>
<dbReference type="EMBL" id="MLAK01000326">
    <property type="protein sequence ID" value="OHT14700.1"/>
    <property type="molecule type" value="Genomic_DNA"/>
</dbReference>
<evidence type="ECO:0008006" key="3">
    <source>
        <dbReference type="Google" id="ProtNLM"/>
    </source>
</evidence>
<name>A0A1J4KYB6_9EUKA</name>